<dbReference type="InterPro" id="IPR025376">
    <property type="entry name" value="CD1107-like_dom"/>
</dbReference>
<keyword evidence="2" id="KW-0812">Transmembrane</keyword>
<evidence type="ECO:0000256" key="1">
    <source>
        <dbReference type="SAM" id="MobiDB-lite"/>
    </source>
</evidence>
<dbReference type="RefSeq" id="WP_262428132.1">
    <property type="nucleotide sequence ID" value="NZ_JACRTG010000001.1"/>
</dbReference>
<evidence type="ECO:0000313" key="6">
    <source>
        <dbReference type="Proteomes" id="UP000601171"/>
    </source>
</evidence>
<sequence length="238" mass="26575">MKKINIRIFATLFAVFLCLLAFPITAFAGGGEEIPLIPEEGEMPKTDSAPLTPDGNLTLVDDISEEEAEDKQFVTLVSKNGNYFYLIIDRAGDKENVYFLNLVDEADLLALIEGETPEQPQVSQVCNCTDLCEDGKVDQNCPLCRNDLTKCTGKTTTHTPEPETTEEKGNTAGSTLLILLIVGIAGGGFYYFKVLKNKENTKGNTLLEEYDFEDDEDYDDEYEYENEDEDEEDESEDI</sequence>
<accession>A0A926ES50</accession>
<feature type="compositionally biased region" description="Acidic residues" evidence="1">
    <location>
        <begin position="208"/>
        <end position="238"/>
    </location>
</feature>
<gene>
    <name evidence="5" type="ORF">H8707_00230</name>
</gene>
<keyword evidence="6" id="KW-1185">Reference proteome</keyword>
<evidence type="ECO:0000313" key="5">
    <source>
        <dbReference type="EMBL" id="MBC8586671.1"/>
    </source>
</evidence>
<reference evidence="5" key="1">
    <citation type="submission" date="2020-08" db="EMBL/GenBank/DDBJ databases">
        <title>Genome public.</title>
        <authorList>
            <person name="Liu C."/>
            <person name="Sun Q."/>
        </authorList>
    </citation>
    <scope>NUCLEOTIDE SEQUENCE</scope>
    <source>
        <strain evidence="5">BX21</strain>
    </source>
</reference>
<evidence type="ECO:0000256" key="2">
    <source>
        <dbReference type="SAM" id="Phobius"/>
    </source>
</evidence>
<keyword evidence="3" id="KW-0732">Signal</keyword>
<proteinExistence type="predicted"/>
<feature type="chain" id="PRO_5036835519" evidence="3">
    <location>
        <begin position="29"/>
        <end position="238"/>
    </location>
</feature>
<comment type="caution">
    <text evidence="5">The sequence shown here is derived from an EMBL/GenBank/DDBJ whole genome shotgun (WGS) entry which is preliminary data.</text>
</comment>
<keyword evidence="2" id="KW-0472">Membrane</keyword>
<organism evidence="5 6">
    <name type="scientific">Paratissierella segnis</name>
    <dbReference type="NCBI Taxonomy" id="2763679"/>
    <lineage>
        <taxon>Bacteria</taxon>
        <taxon>Bacillati</taxon>
        <taxon>Bacillota</taxon>
        <taxon>Tissierellia</taxon>
        <taxon>Tissierellales</taxon>
        <taxon>Tissierellaceae</taxon>
        <taxon>Paratissierella</taxon>
    </lineage>
</organism>
<evidence type="ECO:0000259" key="4">
    <source>
        <dbReference type="Pfam" id="PF14283"/>
    </source>
</evidence>
<dbReference type="AlphaFoldDB" id="A0A926ES50"/>
<dbReference type="Pfam" id="PF14283">
    <property type="entry name" value="CD1107-like"/>
    <property type="match status" value="1"/>
</dbReference>
<feature type="region of interest" description="Disordered" evidence="1">
    <location>
        <begin position="204"/>
        <end position="238"/>
    </location>
</feature>
<protein>
    <submittedName>
        <fullName evidence="5">DUF4366 domain-containing protein</fullName>
    </submittedName>
</protein>
<feature type="domain" description="Mobile element protein CD1107-like" evidence="4">
    <location>
        <begin position="50"/>
        <end position="199"/>
    </location>
</feature>
<dbReference type="Proteomes" id="UP000601171">
    <property type="component" value="Unassembled WGS sequence"/>
</dbReference>
<feature type="transmembrane region" description="Helical" evidence="2">
    <location>
        <begin position="172"/>
        <end position="192"/>
    </location>
</feature>
<dbReference type="EMBL" id="JACRTG010000001">
    <property type="protein sequence ID" value="MBC8586671.1"/>
    <property type="molecule type" value="Genomic_DNA"/>
</dbReference>
<evidence type="ECO:0000256" key="3">
    <source>
        <dbReference type="SAM" id="SignalP"/>
    </source>
</evidence>
<feature type="signal peptide" evidence="3">
    <location>
        <begin position="1"/>
        <end position="28"/>
    </location>
</feature>
<name>A0A926ES50_9FIRM</name>
<keyword evidence="2" id="KW-1133">Transmembrane helix</keyword>